<name>A0A0D8ZNB9_9CYAN</name>
<feature type="transmembrane region" description="Helical" evidence="1">
    <location>
        <begin position="64"/>
        <end position="82"/>
    </location>
</feature>
<keyword evidence="1" id="KW-1133">Transmembrane helix</keyword>
<keyword evidence="2" id="KW-0969">Cilium</keyword>
<sequence length="484" mass="53297">MVGKIFSKKITSKSRGSERQELSVQIPIALAIAFGLTAIVYGVLLPIRTSYLGVLLYDRGFTQHLVIFLSWTVLAFAALKFIKLQKEFLAINQDCIPQNASLENPNSQQVNKLQQSLLSTKNLLAVRCSRVLAAYIHSGNRKTATELALDDSSFYASVSESSYSIPRIFVWAIPLLGFIGTVLGISNAVNGFSSFLSEAAEIEQIKQGISTVTTGLAIGFDTTLLALCLSVLVMIPLVVIERFESRLLLAIDIYINEKLLPRLRDKSNSLDEKAITKAVTQALNESLPEPEDLIEPAHTYAKQAAAALAKGFLAEIGKVQNINAQLIEQLGEVSQTALKDRQDFVTFFEQQQQASQTAFTNLVSEIRASNRQLLDEFKAGNSSVAMGLTEQAEKLCYQLEQAAKALDSRVVALEKSAVQVLEIVKLQQSLEQTVNSLEQTAQLEHVLVGVRENLAQISPVLEQLSRPRRITLVERDERSLNGYA</sequence>
<organism evidence="2 3">
    <name type="scientific">Aliterella atlantica CENA595</name>
    <dbReference type="NCBI Taxonomy" id="1618023"/>
    <lineage>
        <taxon>Bacteria</taxon>
        <taxon>Bacillati</taxon>
        <taxon>Cyanobacteriota</taxon>
        <taxon>Cyanophyceae</taxon>
        <taxon>Chroococcidiopsidales</taxon>
        <taxon>Aliterellaceae</taxon>
        <taxon>Aliterella</taxon>
    </lineage>
</organism>
<dbReference type="RefSeq" id="WP_045056262.1">
    <property type="nucleotide sequence ID" value="NZ_CAWMDP010000018.1"/>
</dbReference>
<dbReference type="STRING" id="1618023.UH38_19005"/>
<proteinExistence type="predicted"/>
<evidence type="ECO:0000256" key="1">
    <source>
        <dbReference type="SAM" id="Phobius"/>
    </source>
</evidence>
<dbReference type="AlphaFoldDB" id="A0A0D8ZNB9"/>
<dbReference type="Proteomes" id="UP000032452">
    <property type="component" value="Unassembled WGS sequence"/>
</dbReference>
<feature type="transmembrane region" description="Helical" evidence="1">
    <location>
        <begin position="216"/>
        <end position="240"/>
    </location>
</feature>
<feature type="transmembrane region" description="Helical" evidence="1">
    <location>
        <begin position="21"/>
        <end position="44"/>
    </location>
</feature>
<gene>
    <name evidence="2" type="ORF">UH38_19005</name>
</gene>
<keyword evidence="3" id="KW-1185">Reference proteome</keyword>
<evidence type="ECO:0000313" key="2">
    <source>
        <dbReference type="EMBL" id="KJH70240.1"/>
    </source>
</evidence>
<dbReference type="OrthoDB" id="5290956at2"/>
<keyword evidence="1" id="KW-0472">Membrane</keyword>
<dbReference type="EMBL" id="JYON01000025">
    <property type="protein sequence ID" value="KJH70240.1"/>
    <property type="molecule type" value="Genomic_DNA"/>
</dbReference>
<keyword evidence="2" id="KW-0966">Cell projection</keyword>
<feature type="transmembrane region" description="Helical" evidence="1">
    <location>
        <begin position="168"/>
        <end position="189"/>
    </location>
</feature>
<keyword evidence="2" id="KW-0282">Flagellum</keyword>
<reference evidence="2 3" key="1">
    <citation type="submission" date="2015-02" db="EMBL/GenBank/DDBJ databases">
        <title>Draft genome of a novel marine cyanobacterium (Chroococcales) isolated from South Atlantic Ocean.</title>
        <authorList>
            <person name="Rigonato J."/>
            <person name="Alvarenga D.O."/>
            <person name="Branco L.H."/>
            <person name="Varani A.M."/>
            <person name="Brandini F.P."/>
            <person name="Fiore M.F."/>
        </authorList>
    </citation>
    <scope>NUCLEOTIDE SEQUENCE [LARGE SCALE GENOMIC DNA]</scope>
    <source>
        <strain evidence="2 3">CENA595</strain>
    </source>
</reference>
<comment type="caution">
    <text evidence="2">The sequence shown here is derived from an EMBL/GenBank/DDBJ whole genome shotgun (WGS) entry which is preliminary data.</text>
</comment>
<evidence type="ECO:0000313" key="3">
    <source>
        <dbReference type="Proteomes" id="UP000032452"/>
    </source>
</evidence>
<keyword evidence="1" id="KW-0812">Transmembrane</keyword>
<accession>A0A0D8ZNB9</accession>
<protein>
    <submittedName>
        <fullName evidence="2">Flagellar motor protein MotA</fullName>
    </submittedName>
</protein>